<keyword evidence="6 13" id="KW-0732">Signal</keyword>
<dbReference type="CDD" id="cd16326">
    <property type="entry name" value="LolB"/>
    <property type="match status" value="1"/>
</dbReference>
<keyword evidence="9 13" id="KW-0564">Palmitate</keyword>
<dbReference type="SUPFAM" id="SSF89392">
    <property type="entry name" value="Prokaryotic lipoproteins and lipoprotein localization factors"/>
    <property type="match status" value="1"/>
</dbReference>
<comment type="subcellular location">
    <subcellularLocation>
        <location evidence="1 13">Cell outer membrane</location>
        <topology evidence="1 13">Lipid-anchor</topology>
    </subcellularLocation>
</comment>
<evidence type="ECO:0000313" key="16">
    <source>
        <dbReference type="Proteomes" id="UP001169719"/>
    </source>
</evidence>
<keyword evidence="12 13" id="KW-0449">Lipoprotein</keyword>
<proteinExistence type="inferred from homology"/>
<evidence type="ECO:0000256" key="8">
    <source>
        <dbReference type="ARBA" id="ARBA00023136"/>
    </source>
</evidence>
<name>A0ABT7XXQ8_9VIBR</name>
<evidence type="ECO:0000256" key="10">
    <source>
        <dbReference type="ARBA" id="ARBA00023186"/>
    </source>
</evidence>
<gene>
    <name evidence="13 15" type="primary">lolB</name>
    <name evidence="15" type="ORF">QWJ08_04135</name>
</gene>
<keyword evidence="10 13" id="KW-0143">Chaperone</keyword>
<dbReference type="RefSeq" id="WP_289960783.1">
    <property type="nucleotide sequence ID" value="NZ_JAUEOZ010000001.1"/>
</dbReference>
<evidence type="ECO:0000256" key="14">
    <source>
        <dbReference type="SAM" id="SignalP"/>
    </source>
</evidence>
<evidence type="ECO:0000256" key="1">
    <source>
        <dbReference type="ARBA" id="ARBA00004459"/>
    </source>
</evidence>
<dbReference type="PROSITE" id="PS51257">
    <property type="entry name" value="PROKAR_LIPOPROTEIN"/>
    <property type="match status" value="1"/>
</dbReference>
<evidence type="ECO:0000256" key="9">
    <source>
        <dbReference type="ARBA" id="ARBA00023139"/>
    </source>
</evidence>
<evidence type="ECO:0000256" key="12">
    <source>
        <dbReference type="ARBA" id="ARBA00023288"/>
    </source>
</evidence>
<comment type="similarity">
    <text evidence="2 13">Belongs to the LolB family.</text>
</comment>
<feature type="chain" id="PRO_5046390983" description="Outer-membrane lipoprotein LolB" evidence="14">
    <location>
        <begin position="22"/>
        <end position="207"/>
    </location>
</feature>
<evidence type="ECO:0000256" key="7">
    <source>
        <dbReference type="ARBA" id="ARBA00022927"/>
    </source>
</evidence>
<keyword evidence="5 13" id="KW-0813">Transport</keyword>
<evidence type="ECO:0000256" key="4">
    <source>
        <dbReference type="ARBA" id="ARBA00016202"/>
    </source>
</evidence>
<keyword evidence="11 13" id="KW-0998">Cell outer membrane</keyword>
<feature type="signal peptide" evidence="14">
    <location>
        <begin position="1"/>
        <end position="21"/>
    </location>
</feature>
<dbReference type="InterPro" id="IPR004565">
    <property type="entry name" value="OM_lipoprot_LolB"/>
</dbReference>
<dbReference type="Gene3D" id="2.50.20.10">
    <property type="entry name" value="Lipoprotein localisation LolA/LolB/LppX"/>
    <property type="match status" value="1"/>
</dbReference>
<accession>A0ABT7XXQ8</accession>
<dbReference type="Pfam" id="PF03550">
    <property type="entry name" value="LolB"/>
    <property type="match status" value="1"/>
</dbReference>
<protein>
    <recommendedName>
        <fullName evidence="4 13">Outer-membrane lipoprotein LolB</fullName>
    </recommendedName>
</protein>
<evidence type="ECO:0000256" key="13">
    <source>
        <dbReference type="HAMAP-Rule" id="MF_00233"/>
    </source>
</evidence>
<evidence type="ECO:0000256" key="3">
    <source>
        <dbReference type="ARBA" id="ARBA00011245"/>
    </source>
</evidence>
<organism evidence="15 16">
    <name type="scientific">Vibrio agarivorans</name>
    <dbReference type="NCBI Taxonomy" id="153622"/>
    <lineage>
        <taxon>Bacteria</taxon>
        <taxon>Pseudomonadati</taxon>
        <taxon>Pseudomonadota</taxon>
        <taxon>Gammaproteobacteria</taxon>
        <taxon>Vibrionales</taxon>
        <taxon>Vibrionaceae</taxon>
        <taxon>Vibrio</taxon>
    </lineage>
</organism>
<dbReference type="InterPro" id="IPR029046">
    <property type="entry name" value="LolA/LolB/LppX"/>
</dbReference>
<sequence length="207" mass="22924">MNLKNFLRVAILLSSSLLILAGCSSLPESETSVEWQSHQQKLQTIASYQANGKLGYIGPEQRQSLNFHWRDAKQNNQLTLRTIIGQTVLSISSTPSGAEVTTMEGDTYKGSNAQQLIAQLTGLDIPADSLPRWLLGLPADADQFELNDENTLAALDKQINGQHWRLTYSRYSDVLLGGENIPLPSRMTLTNGETKLNIVISKWAIDR</sequence>
<reference evidence="15" key="1">
    <citation type="submission" date="2024-05" db="EMBL/GenBank/DDBJ databases">
        <title>Genome Sequences of Four Agar- Degrading Marine Bacteria.</title>
        <authorList>
            <person name="Phillips E.K."/>
            <person name="Shaffer J.C."/>
            <person name="Henson M.W."/>
            <person name="Temperton B."/>
            <person name="Thrash C.J."/>
            <person name="Martin M.O."/>
        </authorList>
    </citation>
    <scope>NUCLEOTIDE SEQUENCE</scope>
    <source>
        <strain evidence="15">EKP203</strain>
    </source>
</reference>
<evidence type="ECO:0000256" key="11">
    <source>
        <dbReference type="ARBA" id="ARBA00023237"/>
    </source>
</evidence>
<evidence type="ECO:0000256" key="2">
    <source>
        <dbReference type="ARBA" id="ARBA00009696"/>
    </source>
</evidence>
<keyword evidence="7 13" id="KW-0653">Protein transport</keyword>
<comment type="function">
    <text evidence="13">Plays a critical role in the incorporation of lipoproteins in the outer membrane after they are released by the LolA protein.</text>
</comment>
<comment type="caution">
    <text evidence="15">The sequence shown here is derived from an EMBL/GenBank/DDBJ whole genome shotgun (WGS) entry which is preliminary data.</text>
</comment>
<dbReference type="HAMAP" id="MF_00233">
    <property type="entry name" value="LolB"/>
    <property type="match status" value="1"/>
</dbReference>
<evidence type="ECO:0000256" key="5">
    <source>
        <dbReference type="ARBA" id="ARBA00022448"/>
    </source>
</evidence>
<evidence type="ECO:0000256" key="6">
    <source>
        <dbReference type="ARBA" id="ARBA00022729"/>
    </source>
</evidence>
<dbReference type="EMBL" id="JAUEOZ010000001">
    <property type="protein sequence ID" value="MDN2480569.1"/>
    <property type="molecule type" value="Genomic_DNA"/>
</dbReference>
<dbReference type="NCBIfam" id="TIGR00548">
    <property type="entry name" value="lolB"/>
    <property type="match status" value="1"/>
</dbReference>
<keyword evidence="8 13" id="KW-0472">Membrane</keyword>
<evidence type="ECO:0000313" key="15">
    <source>
        <dbReference type="EMBL" id="MDN2480569.1"/>
    </source>
</evidence>
<dbReference type="Proteomes" id="UP001169719">
    <property type="component" value="Unassembled WGS sequence"/>
</dbReference>
<keyword evidence="16" id="KW-1185">Reference proteome</keyword>
<comment type="subunit">
    <text evidence="3 13">Monomer.</text>
</comment>